<evidence type="ECO:0000256" key="1">
    <source>
        <dbReference type="SAM" id="MobiDB-lite"/>
    </source>
</evidence>
<proteinExistence type="predicted"/>
<feature type="region of interest" description="Disordered" evidence="1">
    <location>
        <begin position="342"/>
        <end position="368"/>
    </location>
</feature>
<dbReference type="OrthoDB" id="2159786at2759"/>
<evidence type="ECO:0000313" key="2">
    <source>
        <dbReference type="EMBL" id="OZJ07008.1"/>
    </source>
</evidence>
<protein>
    <submittedName>
        <fullName evidence="2">Uncharacterized protein</fullName>
    </submittedName>
</protein>
<dbReference type="Proteomes" id="UP000242875">
    <property type="component" value="Unassembled WGS sequence"/>
</dbReference>
<organism evidence="2 3">
    <name type="scientific">Bifiguratus adelaidae</name>
    <dbReference type="NCBI Taxonomy" id="1938954"/>
    <lineage>
        <taxon>Eukaryota</taxon>
        <taxon>Fungi</taxon>
        <taxon>Fungi incertae sedis</taxon>
        <taxon>Mucoromycota</taxon>
        <taxon>Mucoromycotina</taxon>
        <taxon>Endogonomycetes</taxon>
        <taxon>Endogonales</taxon>
        <taxon>Endogonales incertae sedis</taxon>
        <taxon>Bifiguratus</taxon>
    </lineage>
</organism>
<dbReference type="GO" id="GO:0001181">
    <property type="term" value="F:RNA polymerase I general transcription initiation factor activity"/>
    <property type="evidence" value="ECO:0007669"/>
    <property type="project" value="InterPro"/>
</dbReference>
<dbReference type="Pfam" id="PF04090">
    <property type="entry name" value="Rrn11"/>
    <property type="match status" value="1"/>
</dbReference>
<reference evidence="2 3" key="1">
    <citation type="journal article" date="2017" name="Mycologia">
        <title>Bifiguratus adelaidae, gen. et sp. nov., a new member of Mucoromycotina in endophytic and soil-dwelling habitats.</title>
        <authorList>
            <person name="Torres-Cruz T.J."/>
            <person name="Billingsley Tobias T.L."/>
            <person name="Almatruk M."/>
            <person name="Hesse C."/>
            <person name="Kuske C.R."/>
            <person name="Desiro A."/>
            <person name="Benucci G.M."/>
            <person name="Bonito G."/>
            <person name="Stajich J.E."/>
            <person name="Dunlap C."/>
            <person name="Arnold A.E."/>
            <person name="Porras-Alfaro A."/>
        </authorList>
    </citation>
    <scope>NUCLEOTIDE SEQUENCE [LARGE SCALE GENOMIC DNA]</scope>
    <source>
        <strain evidence="2 3">AZ0501</strain>
    </source>
</reference>
<dbReference type="InterPro" id="IPR007224">
    <property type="entry name" value="TIF_Rrn11"/>
</dbReference>
<dbReference type="EMBL" id="MVBO01000001">
    <property type="protein sequence ID" value="OZJ07008.1"/>
    <property type="molecule type" value="Genomic_DNA"/>
</dbReference>
<comment type="caution">
    <text evidence="2">The sequence shown here is derived from an EMBL/GenBank/DDBJ whole genome shotgun (WGS) entry which is preliminary data.</text>
</comment>
<gene>
    <name evidence="2" type="ORF">BZG36_00200</name>
</gene>
<accession>A0A261Y8X0</accession>
<name>A0A261Y8X0_9FUNG</name>
<keyword evidence="3" id="KW-1185">Reference proteome</keyword>
<dbReference type="GO" id="GO:0001164">
    <property type="term" value="F:RNA polymerase I core promoter sequence-specific DNA binding"/>
    <property type="evidence" value="ECO:0007669"/>
    <property type="project" value="InterPro"/>
</dbReference>
<evidence type="ECO:0000313" key="3">
    <source>
        <dbReference type="Proteomes" id="UP000242875"/>
    </source>
</evidence>
<dbReference type="AlphaFoldDB" id="A0A261Y8X0"/>
<sequence>MQENVLLQSRNHLYVRQLLTVLKKAVLTRDYNTARRAFGVICFCPEASLSEYWELGLDILWNSADNNVVDCARYLRRVHLQIPRPEKVRVMEQLIKLQLNAGYVDEALEDLEPYLSLPLYAQSAQLHLYFCTCILRRWRVNHDENQLLRISRPLLLAAFDAQESRNRFFEELYELVEHNIPGVSDQISSTMLGYLRHQVHKGNQTDPQSYKLLYMLLRRREASPTQWLHYAFKSLQADAQAPLEHVQLFLEHHKDDTSETMRQVVDMLLARLAAGDVSAQTLDNINARLTRLHDVNRTEFDNIIHAHNPWLHKYLIAKLAIAHDKQSLLRLCDRVGGRAKKAAKRHAEGKATTKAKKSKTSRISPYHL</sequence>